<keyword evidence="3" id="KW-1185">Reference proteome</keyword>
<gene>
    <name evidence="4" type="primary">ZNF511</name>
</gene>
<dbReference type="InterPro" id="IPR013087">
    <property type="entry name" value="Znf_C2H2_type"/>
</dbReference>
<evidence type="ECO:0000313" key="3">
    <source>
        <dbReference type="Proteomes" id="UP001652580"/>
    </source>
</evidence>
<reference evidence="4" key="1">
    <citation type="submission" date="2025-08" db="UniProtKB">
        <authorList>
            <consortium name="RefSeq"/>
        </authorList>
    </citation>
    <scope>IDENTIFICATION</scope>
</reference>
<dbReference type="InterPro" id="IPR039258">
    <property type="entry name" value="ZNF511"/>
</dbReference>
<dbReference type="GeneID" id="103015545"/>
<organism evidence="3 4">
    <name type="scientific">Balaenoptera acutorostrata</name>
    <name type="common">Common minke whale</name>
    <name type="synonym">Balaena rostrata</name>
    <dbReference type="NCBI Taxonomy" id="9767"/>
    <lineage>
        <taxon>Eukaryota</taxon>
        <taxon>Metazoa</taxon>
        <taxon>Chordata</taxon>
        <taxon>Craniata</taxon>
        <taxon>Vertebrata</taxon>
        <taxon>Euteleostomi</taxon>
        <taxon>Mammalia</taxon>
        <taxon>Eutheria</taxon>
        <taxon>Laurasiatheria</taxon>
        <taxon>Artiodactyla</taxon>
        <taxon>Whippomorpha</taxon>
        <taxon>Cetacea</taxon>
        <taxon>Mysticeti</taxon>
        <taxon>Balaenopteridae</taxon>
        <taxon>Balaenoptera</taxon>
    </lineage>
</organism>
<protein>
    <submittedName>
        <fullName evidence="4">Zinc finger protein 511 isoform X1</fullName>
    </submittedName>
</protein>
<evidence type="ECO:0000313" key="4">
    <source>
        <dbReference type="RefSeq" id="XP_057386455.1"/>
    </source>
</evidence>
<proteinExistence type="predicted"/>
<evidence type="ECO:0000259" key="2">
    <source>
        <dbReference type="PROSITE" id="PS00028"/>
    </source>
</evidence>
<dbReference type="Proteomes" id="UP001652580">
    <property type="component" value="Chromosome 16"/>
</dbReference>
<dbReference type="SMART" id="SM00355">
    <property type="entry name" value="ZnF_C2H2"/>
    <property type="match status" value="3"/>
</dbReference>
<accession>A0ABM3S9E1</accession>
<feature type="domain" description="C2H2-type" evidence="2">
    <location>
        <begin position="151"/>
        <end position="174"/>
    </location>
</feature>
<feature type="domain" description="C2H2-type" evidence="2">
    <location>
        <begin position="87"/>
        <end position="110"/>
    </location>
</feature>
<feature type="region of interest" description="Disordered" evidence="1">
    <location>
        <begin position="1"/>
        <end position="30"/>
    </location>
</feature>
<name>A0ABM3S9E1_BALAC</name>
<dbReference type="PANTHER" id="PTHR21354">
    <property type="entry name" value="ZINC FINGER PROTEIN 511"/>
    <property type="match status" value="1"/>
</dbReference>
<dbReference type="RefSeq" id="XP_057386455.1">
    <property type="nucleotide sequence ID" value="XM_057530472.1"/>
</dbReference>
<feature type="domain" description="C2H2-type" evidence="2">
    <location>
        <begin position="114"/>
        <end position="135"/>
    </location>
</feature>
<sequence length="292" mass="33054">MQLPPALHARLAGAPGSAEPLPVERDPAAGTTPFSFAPRLVRFPREHDFFEDGDVQRHLYLQDVLTQVGGAPERPRRPSARVPEFTCQVAGCCQVFDALEDYEHHYHALHRNVCSFCKRAFPSGHLLDTHILEWHDSLFQILAERQDMYQCLVEGCTEKFRTSRDRKEHLVMRHLYPADFRFDKPRRSRGQDFAVDSRIIWRTDFSMGDFYKALSISPAVPGAAEQVLAEALGDDRAPSEGDAMEVCSEHVEPSPEPAGERRAYSHRIPSTICFGQGASRGFKSAKKRNKHQ</sequence>
<dbReference type="PANTHER" id="PTHR21354:SF0">
    <property type="entry name" value="ZINC FINGER PROTEIN 511"/>
    <property type="match status" value="1"/>
</dbReference>
<dbReference type="PROSITE" id="PS00028">
    <property type="entry name" value="ZINC_FINGER_C2H2_1"/>
    <property type="match status" value="3"/>
</dbReference>
<evidence type="ECO:0000256" key="1">
    <source>
        <dbReference type="SAM" id="MobiDB-lite"/>
    </source>
</evidence>